<keyword evidence="2" id="KW-1185">Reference proteome</keyword>
<dbReference type="Proteomes" id="UP000317243">
    <property type="component" value="Unassembled WGS sequence"/>
</dbReference>
<evidence type="ECO:0000313" key="2">
    <source>
        <dbReference type="Proteomes" id="UP000317243"/>
    </source>
</evidence>
<reference evidence="1 2" key="1">
    <citation type="submission" date="2019-02" db="EMBL/GenBank/DDBJ databases">
        <title>Deep-cultivation of Planctomycetes and their phenomic and genomic characterization uncovers novel biology.</title>
        <authorList>
            <person name="Wiegand S."/>
            <person name="Jogler M."/>
            <person name="Boedeker C."/>
            <person name="Pinto D."/>
            <person name="Vollmers J."/>
            <person name="Rivas-Marin E."/>
            <person name="Kohn T."/>
            <person name="Peeters S.H."/>
            <person name="Heuer A."/>
            <person name="Rast P."/>
            <person name="Oberbeckmann S."/>
            <person name="Bunk B."/>
            <person name="Jeske O."/>
            <person name="Meyerdierks A."/>
            <person name="Storesund J.E."/>
            <person name="Kallscheuer N."/>
            <person name="Luecker S."/>
            <person name="Lage O.M."/>
            <person name="Pohl T."/>
            <person name="Merkel B.J."/>
            <person name="Hornburger P."/>
            <person name="Mueller R.-W."/>
            <person name="Bruemmer F."/>
            <person name="Labrenz M."/>
            <person name="Spormann A.M."/>
            <person name="Op Den Camp H."/>
            <person name="Overmann J."/>
            <person name="Amann R."/>
            <person name="Jetten M.S.M."/>
            <person name="Mascher T."/>
            <person name="Medema M.H."/>
            <person name="Devos D.P."/>
            <person name="Kaster A.-K."/>
            <person name="Ovreas L."/>
            <person name="Rohde M."/>
            <person name="Galperin M.Y."/>
            <person name="Jogler C."/>
        </authorList>
    </citation>
    <scope>NUCLEOTIDE SEQUENCE [LARGE SCALE GENOMIC DNA]</scope>
    <source>
        <strain evidence="1 2">KOR42</strain>
    </source>
</reference>
<comment type="caution">
    <text evidence="1">The sequence shown here is derived from an EMBL/GenBank/DDBJ whole genome shotgun (WGS) entry which is preliminary data.</text>
</comment>
<evidence type="ECO:0000313" key="1">
    <source>
        <dbReference type="EMBL" id="TWT59106.1"/>
    </source>
</evidence>
<dbReference type="AlphaFoldDB" id="A0A5C5X7S8"/>
<dbReference type="EMBL" id="SIHI01000001">
    <property type="protein sequence ID" value="TWT59106.1"/>
    <property type="molecule type" value="Genomic_DNA"/>
</dbReference>
<accession>A0A5C5X7S8</accession>
<sequence>MDDGKWVHPGDNVIKTVVPFLNEPVDFLSVASMKGESSGHLADKPDDSSLFHEMRGSDSIIVPDLPWRDVNRSLFIAVNRVPGDDIGIALDFRKGAETDPSVIASDWGDGTCKWRRVSDSLTEFLQRVGL</sequence>
<organism evidence="1 2">
    <name type="scientific">Thalassoglobus neptunius</name>
    <dbReference type="NCBI Taxonomy" id="1938619"/>
    <lineage>
        <taxon>Bacteria</taxon>
        <taxon>Pseudomonadati</taxon>
        <taxon>Planctomycetota</taxon>
        <taxon>Planctomycetia</taxon>
        <taxon>Planctomycetales</taxon>
        <taxon>Planctomycetaceae</taxon>
        <taxon>Thalassoglobus</taxon>
    </lineage>
</organism>
<protein>
    <recommendedName>
        <fullName evidence="3">SMI1 / KNR4 family protein</fullName>
    </recommendedName>
</protein>
<evidence type="ECO:0008006" key="3">
    <source>
        <dbReference type="Google" id="ProtNLM"/>
    </source>
</evidence>
<name>A0A5C5X7S8_9PLAN</name>
<proteinExistence type="predicted"/>
<gene>
    <name evidence="1" type="ORF">KOR42_24950</name>
</gene>